<evidence type="ECO:0000313" key="2">
    <source>
        <dbReference type="Proteomes" id="UP000662885"/>
    </source>
</evidence>
<dbReference type="EMBL" id="MW057856">
    <property type="protein sequence ID" value="QPB12060.1"/>
    <property type="molecule type" value="Genomic_DNA"/>
</dbReference>
<keyword evidence="2" id="KW-1185">Reference proteome</keyword>
<dbReference type="KEGG" id="vg:77951523"/>
<name>A0A873WHH1_9CAUD</name>
<protein>
    <submittedName>
        <fullName evidence="1">Uncharacterized protein</fullName>
    </submittedName>
</protein>
<dbReference type="GeneID" id="77951523"/>
<dbReference type="RefSeq" id="YP_010675201.1">
    <property type="nucleotide sequence ID" value="NC_071000.1"/>
</dbReference>
<sequence>MLIKKLLKTNTSTKNTRTIKNNFSKAEVIYTDKVIAITDKKGLVRVQIGVF</sequence>
<organism evidence="1 2">
    <name type="scientific">Providencia phage PSTCR4</name>
    <dbReference type="NCBI Taxonomy" id="2783546"/>
    <lineage>
        <taxon>Viruses</taxon>
        <taxon>Duplodnaviria</taxon>
        <taxon>Heunggongvirae</taxon>
        <taxon>Uroviricota</taxon>
        <taxon>Caudoviricetes</taxon>
        <taxon>Craquatrovirus</taxon>
        <taxon>Craquatrovirus PSTCR4</taxon>
    </lineage>
</organism>
<accession>A0A873WHH1</accession>
<evidence type="ECO:0000313" key="1">
    <source>
        <dbReference type="EMBL" id="QPB12060.1"/>
    </source>
</evidence>
<reference evidence="1" key="1">
    <citation type="submission" date="2020-10" db="EMBL/GenBank/DDBJ databases">
        <title>Novel bacteriophages targeting Providencia spp. as potential agents for phage therapy.</title>
        <authorList>
            <person name="Rakov C."/>
            <person name="Alkalay-Oren S."/>
            <person name="Coppenhagen-Glazer S."/>
            <person name="Hazan R."/>
        </authorList>
    </citation>
    <scope>NUCLEOTIDE SEQUENCE</scope>
</reference>
<proteinExistence type="predicted"/>
<dbReference type="Proteomes" id="UP000662885">
    <property type="component" value="Segment"/>
</dbReference>